<dbReference type="AlphaFoldDB" id="X0X5I7"/>
<protein>
    <submittedName>
        <fullName evidence="1">Uncharacterized protein</fullName>
    </submittedName>
</protein>
<proteinExistence type="predicted"/>
<name>X0X5I7_9ZZZZ</name>
<sequence>MIYIRLAIVALLAVVMFGGRMVQVSEIYNRHYPIAMYDADVAITKIFTPCSGHLSIANASAGASCVVPNGRVETLRQFTIAVIADVTGGTEDCTFTIETSSDLNSWTAVTSSAISTGSNLTNAAGTCRTAELVLDVVGEYCTRTLDDGVTIEPGGAWRIAVSTTGPAVCTDTLGL</sequence>
<dbReference type="EMBL" id="BARS01031625">
    <property type="protein sequence ID" value="GAG20266.1"/>
    <property type="molecule type" value="Genomic_DNA"/>
</dbReference>
<reference evidence="1" key="1">
    <citation type="journal article" date="2014" name="Front. Microbiol.">
        <title>High frequency of phylogenetically diverse reductive dehalogenase-homologous genes in deep subseafloor sedimentary metagenomes.</title>
        <authorList>
            <person name="Kawai M."/>
            <person name="Futagami T."/>
            <person name="Toyoda A."/>
            <person name="Takaki Y."/>
            <person name="Nishi S."/>
            <person name="Hori S."/>
            <person name="Arai W."/>
            <person name="Tsubouchi T."/>
            <person name="Morono Y."/>
            <person name="Uchiyama I."/>
            <person name="Ito T."/>
            <person name="Fujiyama A."/>
            <person name="Inagaki F."/>
            <person name="Takami H."/>
        </authorList>
    </citation>
    <scope>NUCLEOTIDE SEQUENCE</scope>
    <source>
        <strain evidence="1">Expedition CK06-06</strain>
    </source>
</reference>
<comment type="caution">
    <text evidence="1">The sequence shown here is derived from an EMBL/GenBank/DDBJ whole genome shotgun (WGS) entry which is preliminary data.</text>
</comment>
<feature type="non-terminal residue" evidence="1">
    <location>
        <position position="175"/>
    </location>
</feature>
<accession>X0X5I7</accession>
<evidence type="ECO:0000313" key="1">
    <source>
        <dbReference type="EMBL" id="GAG20266.1"/>
    </source>
</evidence>
<organism evidence="1">
    <name type="scientific">marine sediment metagenome</name>
    <dbReference type="NCBI Taxonomy" id="412755"/>
    <lineage>
        <taxon>unclassified sequences</taxon>
        <taxon>metagenomes</taxon>
        <taxon>ecological metagenomes</taxon>
    </lineage>
</organism>
<gene>
    <name evidence="1" type="ORF">S01H1_49192</name>
</gene>